<dbReference type="EMBL" id="LBTR01000002">
    <property type="protein sequence ID" value="KKQ46325.1"/>
    <property type="molecule type" value="Genomic_DNA"/>
</dbReference>
<reference evidence="4 5" key="1">
    <citation type="journal article" date="2015" name="Nature">
        <title>rRNA introns, odd ribosomes, and small enigmatic genomes across a large radiation of phyla.</title>
        <authorList>
            <person name="Brown C.T."/>
            <person name="Hug L.A."/>
            <person name="Thomas B.C."/>
            <person name="Sharon I."/>
            <person name="Castelle C.J."/>
            <person name="Singh A."/>
            <person name="Wilkins M.J."/>
            <person name="Williams K.H."/>
            <person name="Banfield J.F."/>
        </authorList>
    </citation>
    <scope>NUCLEOTIDE SEQUENCE [LARGE SCALE GENOMIC DNA]</scope>
</reference>
<accession>A0A0G0I5S3</accession>
<evidence type="ECO:0000259" key="3">
    <source>
        <dbReference type="Pfam" id="PF00535"/>
    </source>
</evidence>
<keyword evidence="2" id="KW-1133">Transmembrane helix</keyword>
<evidence type="ECO:0000256" key="2">
    <source>
        <dbReference type="SAM" id="Phobius"/>
    </source>
</evidence>
<keyword evidence="2" id="KW-0812">Transmembrane</keyword>
<feature type="domain" description="Glycosyltransferase 2-like" evidence="3">
    <location>
        <begin position="5"/>
        <end position="133"/>
    </location>
</feature>
<evidence type="ECO:0000313" key="5">
    <source>
        <dbReference type="Proteomes" id="UP000034603"/>
    </source>
</evidence>
<dbReference type="PANTHER" id="PTHR43179:SF7">
    <property type="entry name" value="RHAMNOSYLTRANSFERASE WBBL"/>
    <property type="match status" value="1"/>
</dbReference>
<dbReference type="Pfam" id="PF00535">
    <property type="entry name" value="Glycos_transf_2"/>
    <property type="match status" value="1"/>
</dbReference>
<sequence>MIDLSVITINFNTSSLIRGLLDSLEGLMGNLKYEIFVIDNKSSRSDREKLRKNVKKYKNLNLAENSKNLGFGKANNIGIRRSSGKYILLLNPDTYADKIDFGEIIKWMDKNPNVGAMSCKLKNRDGSIQGTGGYFPTLFRVFFWMFFLDNIPLLNKLNKPFHPQHPRSPLNNDKFYSKLISLDWITGAFFLIRRSAIPKGGFDENFFMYGEDVDLSKRIKEAGYDIIYNPFWSIIHLGGQSSDNSYPIITEFNGVKLFYKKYMPQYQYPILRVILLVGIIFRFVLFGILGNKSLATTYAKSIKII</sequence>
<evidence type="ECO:0000313" key="4">
    <source>
        <dbReference type="EMBL" id="KKQ46325.1"/>
    </source>
</evidence>
<protein>
    <recommendedName>
        <fullName evidence="3">Glycosyltransferase 2-like domain-containing protein</fullName>
    </recommendedName>
</protein>
<evidence type="ECO:0000256" key="1">
    <source>
        <dbReference type="SAM" id="Coils"/>
    </source>
</evidence>
<feature type="coiled-coil region" evidence="1">
    <location>
        <begin position="40"/>
        <end position="67"/>
    </location>
</feature>
<dbReference type="InterPro" id="IPR029044">
    <property type="entry name" value="Nucleotide-diphossugar_trans"/>
</dbReference>
<dbReference type="CDD" id="cd04186">
    <property type="entry name" value="GT_2_like_c"/>
    <property type="match status" value="1"/>
</dbReference>
<dbReference type="AlphaFoldDB" id="A0A0G0I5S3"/>
<proteinExistence type="predicted"/>
<dbReference type="Gene3D" id="3.90.550.10">
    <property type="entry name" value="Spore Coat Polysaccharide Biosynthesis Protein SpsA, Chain A"/>
    <property type="match status" value="1"/>
</dbReference>
<comment type="caution">
    <text evidence="4">The sequence shown here is derived from an EMBL/GenBank/DDBJ whole genome shotgun (WGS) entry which is preliminary data.</text>
</comment>
<feature type="transmembrane region" description="Helical" evidence="2">
    <location>
        <begin position="270"/>
        <end position="289"/>
    </location>
</feature>
<keyword evidence="2" id="KW-0472">Membrane</keyword>
<dbReference type="Proteomes" id="UP000034603">
    <property type="component" value="Unassembled WGS sequence"/>
</dbReference>
<keyword evidence="1" id="KW-0175">Coiled coil</keyword>
<organism evidence="4 5">
    <name type="scientific">Candidatus Woesebacteria bacterium GW2011_GWA1_37_8</name>
    <dbReference type="NCBI Taxonomy" id="1618546"/>
    <lineage>
        <taxon>Bacteria</taxon>
        <taxon>Candidatus Woeseibacteriota</taxon>
    </lineage>
</organism>
<name>A0A0G0I5S3_9BACT</name>
<gene>
    <name evidence="4" type="ORF">US62_C0002G0008</name>
</gene>
<dbReference type="InterPro" id="IPR001173">
    <property type="entry name" value="Glyco_trans_2-like"/>
</dbReference>
<dbReference type="SUPFAM" id="SSF53448">
    <property type="entry name" value="Nucleotide-diphospho-sugar transferases"/>
    <property type="match status" value="1"/>
</dbReference>
<dbReference type="PANTHER" id="PTHR43179">
    <property type="entry name" value="RHAMNOSYLTRANSFERASE WBBL"/>
    <property type="match status" value="1"/>
</dbReference>